<feature type="domain" description="Protein kinase" evidence="19">
    <location>
        <begin position="412"/>
        <end position="688"/>
    </location>
</feature>
<keyword evidence="9" id="KW-0677">Repeat</keyword>
<sequence length="716" mass="79894">MEIPTKNLSSIAWLFFSVLMFASSLLFHGGIAVGDYKTLPIEVDALNSIFRKWNIPYKGNNNNGESWNINSTNPCNGFVVSNSNDESINYVVRGNLQILCLCDSDTFICNIIKLAVWDFDIVGTIPNELQNLTKLVYFDITYNSFSGELPAFLWSLSDLKMMYLTQNNFNGSLPSEVGNLKNIQKLSISKNKLNGNIPRSLWDLTNLEELWIYDNSFNGSLPQEIENLKYLTIFDLNGNSFQGSIPSNLGNLVNLKELDLSNNNFSGPLPSEIGNFKNIEYFYLKGNSFQGSIPSNLGKLVNLKELDLSYNNFTGSIPNILRQRQSQGLLNMSIEGNPGLCFDCGRSSSNKTMIVIMSVVCSIIAALTVIISVIWKVKRNSRNSTSLGTISKEPIHAANKEFTYLELVTITSNFNKIIGKGGFGNVYYGIDQRNGSEVAVKMLSSSSIQGSKEFQMEAQILTRIHHKNLVSLVGYCIERDHLALVYEYMKGGSLKNLISGQCSNSTTISWGDRMRIALEIAQGLDYLHRECQPAIVHRDVKTTNILLSRYFKVKIADFGLSKIFVNDANSGLSTNVMGTFGYIDPEYYRTGKLNEKSDVYSFGIVLIELITGKPPIIHQAEDDIPIATWVEPMLENGEIDKIVDPNLNGKYNSNSAKKALEIAFACIPPTSVERLLMFDVVKQLNECMEIEIPQGSRSPNSIDYDICEDVTAPFAR</sequence>
<evidence type="ECO:0000313" key="21">
    <source>
        <dbReference type="Proteomes" id="UP000036987"/>
    </source>
</evidence>
<gene>
    <name evidence="20" type="ORF">ZOSMA_14G00660</name>
</gene>
<dbReference type="InterPro" id="IPR032675">
    <property type="entry name" value="LRR_dom_sf"/>
</dbReference>
<dbReference type="GO" id="GO:0005886">
    <property type="term" value="C:plasma membrane"/>
    <property type="evidence" value="ECO:0007669"/>
    <property type="project" value="UniProtKB-SubCell"/>
</dbReference>
<dbReference type="SMART" id="SM00220">
    <property type="entry name" value="S_TKc"/>
    <property type="match status" value="1"/>
</dbReference>
<keyword evidence="14 18" id="KW-0472">Membrane</keyword>
<keyword evidence="8" id="KW-0732">Signal</keyword>
<dbReference type="AlphaFoldDB" id="A0A0K9PYJ9"/>
<accession>A0A0K9PYJ9</accession>
<dbReference type="SUPFAM" id="SSF52058">
    <property type="entry name" value="L domain-like"/>
    <property type="match status" value="1"/>
</dbReference>
<dbReference type="OMA" id="INDIMPP"/>
<evidence type="ECO:0000256" key="5">
    <source>
        <dbReference type="ARBA" id="ARBA00022614"/>
    </source>
</evidence>
<dbReference type="PROSITE" id="PS00108">
    <property type="entry name" value="PROTEIN_KINASE_ST"/>
    <property type="match status" value="1"/>
</dbReference>
<evidence type="ECO:0000256" key="12">
    <source>
        <dbReference type="ARBA" id="ARBA00022840"/>
    </source>
</evidence>
<dbReference type="PANTHER" id="PTHR45631:SF173">
    <property type="entry name" value="OS07G0107800 PROTEIN"/>
    <property type="match status" value="1"/>
</dbReference>
<dbReference type="GO" id="GO:0005524">
    <property type="term" value="F:ATP binding"/>
    <property type="evidence" value="ECO:0007669"/>
    <property type="project" value="UniProtKB-UniRule"/>
</dbReference>
<protein>
    <recommendedName>
        <fullName evidence="19">Protein kinase domain-containing protein</fullName>
    </recommendedName>
</protein>
<dbReference type="PROSITE" id="PS50011">
    <property type="entry name" value="PROTEIN_KINASE_DOM"/>
    <property type="match status" value="1"/>
</dbReference>
<evidence type="ECO:0000259" key="19">
    <source>
        <dbReference type="PROSITE" id="PS50011"/>
    </source>
</evidence>
<reference evidence="21" key="1">
    <citation type="journal article" date="2016" name="Nature">
        <title>The genome of the seagrass Zostera marina reveals angiosperm adaptation to the sea.</title>
        <authorList>
            <person name="Olsen J.L."/>
            <person name="Rouze P."/>
            <person name="Verhelst B."/>
            <person name="Lin Y.-C."/>
            <person name="Bayer T."/>
            <person name="Collen J."/>
            <person name="Dattolo E."/>
            <person name="De Paoli E."/>
            <person name="Dittami S."/>
            <person name="Maumus F."/>
            <person name="Michel G."/>
            <person name="Kersting A."/>
            <person name="Lauritano C."/>
            <person name="Lohaus R."/>
            <person name="Toepel M."/>
            <person name="Tonon T."/>
            <person name="Vanneste K."/>
            <person name="Amirebrahimi M."/>
            <person name="Brakel J."/>
            <person name="Bostroem C."/>
            <person name="Chovatia M."/>
            <person name="Grimwood J."/>
            <person name="Jenkins J.W."/>
            <person name="Jueterbock A."/>
            <person name="Mraz A."/>
            <person name="Stam W.T."/>
            <person name="Tice H."/>
            <person name="Bornberg-Bauer E."/>
            <person name="Green P.J."/>
            <person name="Pearson G.A."/>
            <person name="Procaccini G."/>
            <person name="Duarte C.M."/>
            <person name="Schmutz J."/>
            <person name="Reusch T.B.H."/>
            <person name="Van de Peer Y."/>
        </authorList>
    </citation>
    <scope>NUCLEOTIDE SEQUENCE [LARGE SCALE GENOMIC DNA]</scope>
    <source>
        <strain evidence="21">cv. Finnish</strain>
    </source>
</reference>
<dbReference type="PANTHER" id="PTHR45631">
    <property type="entry name" value="OS07G0107800 PROTEIN-RELATED"/>
    <property type="match status" value="1"/>
</dbReference>
<proteinExistence type="inferred from homology"/>
<evidence type="ECO:0000256" key="3">
    <source>
        <dbReference type="ARBA" id="ARBA00022527"/>
    </source>
</evidence>
<feature type="binding site" evidence="17">
    <location>
        <position position="441"/>
    </location>
    <ligand>
        <name>ATP</name>
        <dbReference type="ChEBI" id="CHEBI:30616"/>
    </ligand>
</feature>
<dbReference type="SMART" id="SM00369">
    <property type="entry name" value="LRR_TYP"/>
    <property type="match status" value="4"/>
</dbReference>
<evidence type="ECO:0000256" key="11">
    <source>
        <dbReference type="ARBA" id="ARBA00022777"/>
    </source>
</evidence>
<evidence type="ECO:0000256" key="8">
    <source>
        <dbReference type="ARBA" id="ARBA00022729"/>
    </source>
</evidence>
<dbReference type="Gene3D" id="3.30.200.20">
    <property type="entry name" value="Phosphorylase Kinase, domain 1"/>
    <property type="match status" value="1"/>
</dbReference>
<dbReference type="InterPro" id="IPR017441">
    <property type="entry name" value="Protein_kinase_ATP_BS"/>
</dbReference>
<evidence type="ECO:0000256" key="4">
    <source>
        <dbReference type="ARBA" id="ARBA00022553"/>
    </source>
</evidence>
<dbReference type="FunFam" id="3.30.200.20:FF:000394">
    <property type="entry name" value="Leucine-rich repeat receptor-like protein kinase"/>
    <property type="match status" value="1"/>
</dbReference>
<name>A0A0K9PYJ9_ZOSMR</name>
<evidence type="ECO:0000256" key="7">
    <source>
        <dbReference type="ARBA" id="ARBA00022692"/>
    </source>
</evidence>
<dbReference type="OrthoDB" id="1909384at2759"/>
<evidence type="ECO:0000256" key="17">
    <source>
        <dbReference type="PROSITE-ProRule" id="PRU10141"/>
    </source>
</evidence>
<evidence type="ECO:0000256" key="18">
    <source>
        <dbReference type="SAM" id="Phobius"/>
    </source>
</evidence>
<keyword evidence="11" id="KW-0418">Kinase</keyword>
<feature type="transmembrane region" description="Helical" evidence="18">
    <location>
        <begin position="353"/>
        <end position="375"/>
    </location>
</feature>
<keyword evidence="15" id="KW-0675">Receptor</keyword>
<dbReference type="Pfam" id="PF00560">
    <property type="entry name" value="LRR_1"/>
    <property type="match status" value="6"/>
</dbReference>
<evidence type="ECO:0000256" key="1">
    <source>
        <dbReference type="ARBA" id="ARBA00004162"/>
    </source>
</evidence>
<evidence type="ECO:0000256" key="10">
    <source>
        <dbReference type="ARBA" id="ARBA00022741"/>
    </source>
</evidence>
<evidence type="ECO:0000256" key="13">
    <source>
        <dbReference type="ARBA" id="ARBA00022989"/>
    </source>
</evidence>
<dbReference type="Gene3D" id="1.10.510.10">
    <property type="entry name" value="Transferase(Phosphotransferase) domain 1"/>
    <property type="match status" value="1"/>
</dbReference>
<dbReference type="FunFam" id="3.80.10.10:FF:000041">
    <property type="entry name" value="LRR receptor-like serine/threonine-protein kinase ERECTA"/>
    <property type="match status" value="1"/>
</dbReference>
<evidence type="ECO:0000256" key="9">
    <source>
        <dbReference type="ARBA" id="ARBA00022737"/>
    </source>
</evidence>
<evidence type="ECO:0000256" key="14">
    <source>
        <dbReference type="ARBA" id="ARBA00023136"/>
    </source>
</evidence>
<evidence type="ECO:0000256" key="15">
    <source>
        <dbReference type="ARBA" id="ARBA00023170"/>
    </source>
</evidence>
<evidence type="ECO:0000313" key="20">
    <source>
        <dbReference type="EMBL" id="KMZ73305.1"/>
    </source>
</evidence>
<dbReference type="Pfam" id="PF00069">
    <property type="entry name" value="Pkinase"/>
    <property type="match status" value="1"/>
</dbReference>
<dbReference type="GO" id="GO:0004674">
    <property type="term" value="F:protein serine/threonine kinase activity"/>
    <property type="evidence" value="ECO:0007669"/>
    <property type="project" value="UniProtKB-KW"/>
</dbReference>
<evidence type="ECO:0000256" key="16">
    <source>
        <dbReference type="ARBA" id="ARBA00023180"/>
    </source>
</evidence>
<keyword evidence="3" id="KW-0723">Serine/threonine-protein kinase</keyword>
<keyword evidence="21" id="KW-1185">Reference proteome</keyword>
<dbReference type="InterPro" id="IPR008271">
    <property type="entry name" value="Ser/Thr_kinase_AS"/>
</dbReference>
<dbReference type="Gene3D" id="3.80.10.10">
    <property type="entry name" value="Ribonuclease Inhibitor"/>
    <property type="match status" value="2"/>
</dbReference>
<keyword evidence="13 18" id="KW-1133">Transmembrane helix</keyword>
<keyword evidence="5" id="KW-0433">Leucine-rich repeat</keyword>
<dbReference type="STRING" id="29655.A0A0K9PYJ9"/>
<comment type="caution">
    <text evidence="20">The sequence shown here is derived from an EMBL/GenBank/DDBJ whole genome shotgun (WGS) entry which is preliminary data.</text>
</comment>
<feature type="transmembrane region" description="Helical" evidence="18">
    <location>
        <begin position="12"/>
        <end position="33"/>
    </location>
</feature>
<keyword evidence="16" id="KW-0325">Glycoprotein</keyword>
<keyword evidence="4" id="KW-0597">Phosphoprotein</keyword>
<keyword evidence="12 17" id="KW-0067">ATP-binding</keyword>
<evidence type="ECO:0000256" key="2">
    <source>
        <dbReference type="ARBA" id="ARBA00009592"/>
    </source>
</evidence>
<dbReference type="InterPro" id="IPR011009">
    <property type="entry name" value="Kinase-like_dom_sf"/>
</dbReference>
<dbReference type="PROSITE" id="PS00107">
    <property type="entry name" value="PROTEIN_KINASE_ATP"/>
    <property type="match status" value="1"/>
</dbReference>
<dbReference type="InterPro" id="IPR000719">
    <property type="entry name" value="Prot_kinase_dom"/>
</dbReference>
<dbReference type="EMBL" id="LFYR01000585">
    <property type="protein sequence ID" value="KMZ73305.1"/>
    <property type="molecule type" value="Genomic_DNA"/>
</dbReference>
<dbReference type="FunFam" id="3.80.10.10:FF:000111">
    <property type="entry name" value="LRR receptor-like serine/threonine-protein kinase ERECTA"/>
    <property type="match status" value="1"/>
</dbReference>
<dbReference type="Proteomes" id="UP000036987">
    <property type="component" value="Unassembled WGS sequence"/>
</dbReference>
<dbReference type="SUPFAM" id="SSF56112">
    <property type="entry name" value="Protein kinase-like (PK-like)"/>
    <property type="match status" value="1"/>
</dbReference>
<comment type="similarity">
    <text evidence="2">Belongs to the RLP family.</text>
</comment>
<keyword evidence="10 17" id="KW-0547">Nucleotide-binding</keyword>
<dbReference type="InterPro" id="IPR001611">
    <property type="entry name" value="Leu-rich_rpt"/>
</dbReference>
<organism evidence="20 21">
    <name type="scientific">Zostera marina</name>
    <name type="common">Eelgrass</name>
    <dbReference type="NCBI Taxonomy" id="29655"/>
    <lineage>
        <taxon>Eukaryota</taxon>
        <taxon>Viridiplantae</taxon>
        <taxon>Streptophyta</taxon>
        <taxon>Embryophyta</taxon>
        <taxon>Tracheophyta</taxon>
        <taxon>Spermatophyta</taxon>
        <taxon>Magnoliopsida</taxon>
        <taxon>Liliopsida</taxon>
        <taxon>Zosteraceae</taxon>
        <taxon>Zostera</taxon>
    </lineage>
</organism>
<keyword evidence="7 18" id="KW-0812">Transmembrane</keyword>
<keyword evidence="6" id="KW-0808">Transferase</keyword>
<evidence type="ECO:0000256" key="6">
    <source>
        <dbReference type="ARBA" id="ARBA00022679"/>
    </source>
</evidence>
<dbReference type="InterPro" id="IPR003591">
    <property type="entry name" value="Leu-rich_rpt_typical-subtyp"/>
</dbReference>
<dbReference type="FunFam" id="1.10.510.10:FF:000146">
    <property type="entry name" value="LRR receptor-like serine/threonine-protein kinase IOS1"/>
    <property type="match status" value="1"/>
</dbReference>
<comment type="subcellular location">
    <subcellularLocation>
        <location evidence="1">Cell membrane</location>
        <topology evidence="1">Single-pass membrane protein</topology>
    </subcellularLocation>
</comment>
<dbReference type="PROSITE" id="PS51450">
    <property type="entry name" value="LRR"/>
    <property type="match status" value="1"/>
</dbReference>